<keyword evidence="1" id="KW-1133">Transmembrane helix</keyword>
<dbReference type="Proteomes" id="UP000831151">
    <property type="component" value="Chromosome"/>
</dbReference>
<proteinExistence type="predicted"/>
<protein>
    <submittedName>
        <fullName evidence="2">Carotenoid biosynthesis protein</fullName>
    </submittedName>
</protein>
<feature type="transmembrane region" description="Helical" evidence="1">
    <location>
        <begin position="103"/>
        <end position="123"/>
    </location>
</feature>
<evidence type="ECO:0000313" key="2">
    <source>
        <dbReference type="EMBL" id="UQK59327.1"/>
    </source>
</evidence>
<evidence type="ECO:0000256" key="1">
    <source>
        <dbReference type="SAM" id="Phobius"/>
    </source>
</evidence>
<feature type="transmembrane region" description="Helical" evidence="1">
    <location>
        <begin position="251"/>
        <end position="269"/>
    </location>
</feature>
<feature type="transmembrane region" description="Helical" evidence="1">
    <location>
        <begin position="6"/>
        <end position="24"/>
    </location>
</feature>
<organism evidence="2 3">
    <name type="scientific">Fenollaria massiliensis</name>
    <dbReference type="NCBI Taxonomy" id="938288"/>
    <lineage>
        <taxon>Bacteria</taxon>
        <taxon>Bacillati</taxon>
        <taxon>Bacillota</taxon>
        <taxon>Clostridia</taxon>
        <taxon>Eubacteriales</taxon>
        <taxon>Fenollaria</taxon>
    </lineage>
</organism>
<gene>
    <name evidence="2" type="ORF">M1R53_01250</name>
</gene>
<feature type="transmembrane region" description="Helical" evidence="1">
    <location>
        <begin position="177"/>
        <end position="200"/>
    </location>
</feature>
<dbReference type="AlphaFoldDB" id="A0A9E7DKA8"/>
<feature type="transmembrane region" description="Helical" evidence="1">
    <location>
        <begin position="143"/>
        <end position="165"/>
    </location>
</feature>
<sequence length="308" mass="35628">MNWINAFEIICYIIVAIFLFDVIKKKNWNELYMFISAAIAGFSLELLAVRLTEIYHYSNLYYIMIGVEPYQFPFFGGLMWGAVAVCAYKLAKKFKLSPIMTALLSGFFVVSMDLLLDVAAIRLSGGFWVWEGREINLSVNHHTFMSVIWVNFLGYIFETPSIIYYSEAYWHRNEKSIIKNIIAAIIIGLMSVATVGVLSFISLKLNDITDEWFSFIAFLILWIYIFIRLIREIFLKRKDIKIKFFDPALTIFWLAIYTYCIAGLAHLGVLSAMLVYAVFAAFLFIGTIMLTLINFEKNYEDKKEGLSR</sequence>
<keyword evidence="1" id="KW-0472">Membrane</keyword>
<dbReference type="KEGG" id="fms:M1R53_01250"/>
<evidence type="ECO:0000313" key="3">
    <source>
        <dbReference type="Proteomes" id="UP000831151"/>
    </source>
</evidence>
<dbReference type="EMBL" id="CP096649">
    <property type="protein sequence ID" value="UQK59327.1"/>
    <property type="molecule type" value="Genomic_DNA"/>
</dbReference>
<feature type="transmembrane region" description="Helical" evidence="1">
    <location>
        <begin position="212"/>
        <end position="230"/>
    </location>
</feature>
<reference evidence="2" key="1">
    <citation type="submission" date="2022-04" db="EMBL/GenBank/DDBJ databases">
        <title>Complete genome sequences of Ezakiella coagulans and Fenollaria massiliensis.</title>
        <authorList>
            <person name="France M.T."/>
            <person name="Clifford J."/>
            <person name="Narina S."/>
            <person name="Rutt L."/>
            <person name="Ravel J."/>
        </authorList>
    </citation>
    <scope>NUCLEOTIDE SEQUENCE</scope>
    <source>
        <strain evidence="2">C0061C2</strain>
    </source>
</reference>
<feature type="transmembrane region" description="Helical" evidence="1">
    <location>
        <begin position="72"/>
        <end position="91"/>
    </location>
</feature>
<feature type="transmembrane region" description="Helical" evidence="1">
    <location>
        <begin position="275"/>
        <end position="295"/>
    </location>
</feature>
<keyword evidence="1" id="KW-0812">Transmembrane</keyword>
<feature type="transmembrane region" description="Helical" evidence="1">
    <location>
        <begin position="31"/>
        <end position="52"/>
    </location>
</feature>
<name>A0A9E7DKA8_9FIRM</name>
<keyword evidence="3" id="KW-1185">Reference proteome</keyword>
<dbReference type="RefSeq" id="WP_249242798.1">
    <property type="nucleotide sequence ID" value="NZ_CP096649.1"/>
</dbReference>
<accession>A0A9E7DKA8</accession>